<evidence type="ECO:0000256" key="1">
    <source>
        <dbReference type="ARBA" id="ARBA00022729"/>
    </source>
</evidence>
<feature type="domain" description="Apple" evidence="4">
    <location>
        <begin position="72"/>
        <end position="148"/>
    </location>
</feature>
<organism evidence="5 6">
    <name type="scientific">Canna indica</name>
    <name type="common">Indian-shot</name>
    <dbReference type="NCBI Taxonomy" id="4628"/>
    <lineage>
        <taxon>Eukaryota</taxon>
        <taxon>Viridiplantae</taxon>
        <taxon>Streptophyta</taxon>
        <taxon>Embryophyta</taxon>
        <taxon>Tracheophyta</taxon>
        <taxon>Spermatophyta</taxon>
        <taxon>Magnoliopsida</taxon>
        <taxon>Liliopsida</taxon>
        <taxon>Zingiberales</taxon>
        <taxon>Cannaceae</taxon>
        <taxon>Canna</taxon>
    </lineage>
</organism>
<dbReference type="InterPro" id="IPR003609">
    <property type="entry name" value="Pan_app"/>
</dbReference>
<keyword evidence="1" id="KW-0732">Signal</keyword>
<evidence type="ECO:0000313" key="6">
    <source>
        <dbReference type="Proteomes" id="UP001327560"/>
    </source>
</evidence>
<dbReference type="AlphaFoldDB" id="A0AAQ3KUV5"/>
<evidence type="ECO:0000256" key="3">
    <source>
        <dbReference type="SAM" id="Phobius"/>
    </source>
</evidence>
<gene>
    <name evidence="5" type="ORF">Cni_G23851</name>
</gene>
<dbReference type="InterPro" id="IPR000858">
    <property type="entry name" value="S_locus_glycoprot_dom"/>
</dbReference>
<keyword evidence="3" id="KW-0812">Transmembrane</keyword>
<evidence type="ECO:0000256" key="2">
    <source>
        <dbReference type="ARBA" id="ARBA00023157"/>
    </source>
</evidence>
<dbReference type="Gene3D" id="3.50.4.10">
    <property type="entry name" value="Hepatocyte Growth Factor"/>
    <property type="match status" value="1"/>
</dbReference>
<dbReference type="CDD" id="cd01098">
    <property type="entry name" value="PAN_AP_plant"/>
    <property type="match status" value="1"/>
</dbReference>
<dbReference type="PANTHER" id="PTHR32444:SF247">
    <property type="entry name" value="OS01G0958200 PROTEIN"/>
    <property type="match status" value="1"/>
</dbReference>
<keyword evidence="3" id="KW-0472">Membrane</keyword>
<dbReference type="Pfam" id="PF00954">
    <property type="entry name" value="S_locus_glycop"/>
    <property type="match status" value="1"/>
</dbReference>
<dbReference type="PANTHER" id="PTHR32444">
    <property type="entry name" value="BULB-TYPE LECTIN DOMAIN-CONTAINING PROTEIN"/>
    <property type="match status" value="1"/>
</dbReference>
<evidence type="ECO:0000313" key="5">
    <source>
        <dbReference type="EMBL" id="WOL15070.1"/>
    </source>
</evidence>
<dbReference type="Proteomes" id="UP001327560">
    <property type="component" value="Chromosome 7"/>
</dbReference>
<proteinExistence type="predicted"/>
<dbReference type="SMART" id="SM00473">
    <property type="entry name" value="PAN_AP"/>
    <property type="match status" value="1"/>
</dbReference>
<name>A0AAQ3KUV5_9LILI</name>
<keyword evidence="6" id="KW-1185">Reference proteome</keyword>
<dbReference type="SUPFAM" id="SSF57414">
    <property type="entry name" value="Hairpin loop containing domain-like"/>
    <property type="match status" value="1"/>
</dbReference>
<keyword evidence="2" id="KW-1015">Disulfide bond</keyword>
<protein>
    <recommendedName>
        <fullName evidence="4">Apple domain-containing protein</fullName>
    </recommendedName>
</protein>
<feature type="transmembrane region" description="Helical" evidence="3">
    <location>
        <begin position="163"/>
        <end position="188"/>
    </location>
</feature>
<keyword evidence="3" id="KW-1133">Transmembrane helix</keyword>
<dbReference type="GO" id="GO:0048544">
    <property type="term" value="P:recognition of pollen"/>
    <property type="evidence" value="ECO:0007669"/>
    <property type="project" value="InterPro"/>
</dbReference>
<dbReference type="PROSITE" id="PS50948">
    <property type="entry name" value="PAN"/>
    <property type="match status" value="1"/>
</dbReference>
<dbReference type="EMBL" id="CP136896">
    <property type="protein sequence ID" value="WOL15070.1"/>
    <property type="molecule type" value="Genomic_DNA"/>
</dbReference>
<evidence type="ECO:0000259" key="4">
    <source>
        <dbReference type="PROSITE" id="PS50948"/>
    </source>
</evidence>
<reference evidence="5 6" key="1">
    <citation type="submission" date="2023-10" db="EMBL/GenBank/DDBJ databases">
        <title>Chromosome-scale genome assembly provides insights into flower coloration mechanisms of Canna indica.</title>
        <authorList>
            <person name="Li C."/>
        </authorList>
    </citation>
    <scope>NUCLEOTIDE SEQUENCE [LARGE SCALE GENOMIC DNA]</scope>
    <source>
        <tissue evidence="5">Flower</tissue>
    </source>
</reference>
<dbReference type="Pfam" id="PF08276">
    <property type="entry name" value="PAN_2"/>
    <property type="match status" value="1"/>
</dbReference>
<sequence>MRAEYCNIWYGLLQEMNGSFTVEHATCGANGICTTSYSPVCQCLDGFIPKSPDDWNHRENSEGCVRKTPLNCSSDGFLALENVKLPDTLNASAVSNLTLDECRNLCLKNCSCKAFSIISDSMCLIWTGDLVDVRAITEGGNDLHIRLAAFELDTVGSYSSRKISLAITVIIPLLSFLLLLCVASLLWLKRRNSGKVLNSYYFRSKGNDWELPLYDMLTIREATNNFSKDNIVGMVGLALFTR</sequence>
<accession>A0AAQ3KUV5</accession>